<evidence type="ECO:0000313" key="2">
    <source>
        <dbReference type="Proteomes" id="UP001589855"/>
    </source>
</evidence>
<sequence length="103" mass="12199">MVYDILELGYLPENSGFTVDGPDFMFDYYEEMSKEAPVTAELIETGDIEDDMDGWQVWIEDKSRYDQAKYIRALKRDYDEVLLSYQQEVHTTWRPSGKLLKKK</sequence>
<organism evidence="1 2">
    <name type="scientific">Lactiplantibacillus plajomi</name>
    <dbReference type="NCBI Taxonomy" id="1457217"/>
    <lineage>
        <taxon>Bacteria</taxon>
        <taxon>Bacillati</taxon>
        <taxon>Bacillota</taxon>
        <taxon>Bacilli</taxon>
        <taxon>Lactobacillales</taxon>
        <taxon>Lactobacillaceae</taxon>
        <taxon>Lactiplantibacillus</taxon>
    </lineage>
</organism>
<gene>
    <name evidence="1" type="ORF">ACFFGS_11040</name>
</gene>
<dbReference type="RefSeq" id="WP_137644893.1">
    <property type="nucleotide sequence ID" value="NZ_BAABRM010000008.1"/>
</dbReference>
<accession>A0ABV6K5B5</accession>
<evidence type="ECO:0008006" key="3">
    <source>
        <dbReference type="Google" id="ProtNLM"/>
    </source>
</evidence>
<name>A0ABV6K5B5_9LACO</name>
<protein>
    <recommendedName>
        <fullName evidence="3">Prophage protein</fullName>
    </recommendedName>
</protein>
<dbReference type="Proteomes" id="UP001589855">
    <property type="component" value="Unassembled WGS sequence"/>
</dbReference>
<dbReference type="EMBL" id="JBHLUK010000073">
    <property type="protein sequence ID" value="MFC0424658.1"/>
    <property type="molecule type" value="Genomic_DNA"/>
</dbReference>
<comment type="caution">
    <text evidence="1">The sequence shown here is derived from an EMBL/GenBank/DDBJ whole genome shotgun (WGS) entry which is preliminary data.</text>
</comment>
<keyword evidence="2" id="KW-1185">Reference proteome</keyword>
<proteinExistence type="predicted"/>
<evidence type="ECO:0000313" key="1">
    <source>
        <dbReference type="EMBL" id="MFC0424658.1"/>
    </source>
</evidence>
<reference evidence="1 2" key="1">
    <citation type="submission" date="2024-09" db="EMBL/GenBank/DDBJ databases">
        <authorList>
            <person name="Sun Q."/>
            <person name="Mori K."/>
        </authorList>
    </citation>
    <scope>NUCLEOTIDE SEQUENCE [LARGE SCALE GENOMIC DNA]</scope>
    <source>
        <strain evidence="1 2">TBRC 4575</strain>
    </source>
</reference>